<dbReference type="SMART" id="SM00028">
    <property type="entry name" value="TPR"/>
    <property type="match status" value="3"/>
</dbReference>
<gene>
    <name evidence="4" type="ORF">J34TS1_24170</name>
</gene>
<dbReference type="InterPro" id="IPR051685">
    <property type="entry name" value="Ycf3/AcsC/BcsC/TPR_MFPF"/>
</dbReference>
<dbReference type="SUPFAM" id="SSF48452">
    <property type="entry name" value="TPR-like"/>
    <property type="match status" value="2"/>
</dbReference>
<dbReference type="PANTHER" id="PTHR44943">
    <property type="entry name" value="CELLULOSE SYNTHASE OPERON PROTEIN C"/>
    <property type="match status" value="1"/>
</dbReference>
<dbReference type="InterPro" id="IPR019734">
    <property type="entry name" value="TPR_rpt"/>
</dbReference>
<sequence>MKKEQFDFLLKSQPESPAQHYKLGVWYRSRGLAQEALHCFEKALSTEKNLSDFGKQAFDRYECLLEYGRLLRQLGRMELAITAFRECLARKRYATEALIEIGTMLHQSGTSDSEIRRQLTAIASELMEDDIFPIAETLWHLGAYSSALELYESHSLHADLNDIKQYRYILCLIYINRFKKALSLLLRKAMHPNDVLLVTAQHTVRAAEAINVCKWCLHGMNGGIGLSNLSRYEALETAKTAIALGKINEAWEMLPSPTAHEYNELIYTLYKQGYRELAASLIAQMEQLPLCDRSQISLDICFIAAEIEYDTGNYEKAAAIFEAIYGTDPNHSTARFGAASCYLQQTRKSLMARLESTIVGSEMFIKIERYLDNISRALQIMNITNWHTKWTPAQKRNHAANPGVLLH</sequence>
<evidence type="ECO:0000313" key="5">
    <source>
        <dbReference type="Proteomes" id="UP000682811"/>
    </source>
</evidence>
<dbReference type="Proteomes" id="UP000682811">
    <property type="component" value="Unassembled WGS sequence"/>
</dbReference>
<dbReference type="AlphaFoldDB" id="A0A920CSR5"/>
<accession>A0A920CSR5</accession>
<keyword evidence="2 3" id="KW-0802">TPR repeat</keyword>
<name>A0A920CSR5_9BACL</name>
<keyword evidence="5" id="KW-1185">Reference proteome</keyword>
<keyword evidence="1" id="KW-0677">Repeat</keyword>
<organism evidence="4 5">
    <name type="scientific">Paenibacillus azoreducens</name>
    <dbReference type="NCBI Taxonomy" id="116718"/>
    <lineage>
        <taxon>Bacteria</taxon>
        <taxon>Bacillati</taxon>
        <taxon>Bacillota</taxon>
        <taxon>Bacilli</taxon>
        <taxon>Bacillales</taxon>
        <taxon>Paenibacillaceae</taxon>
        <taxon>Paenibacillus</taxon>
    </lineage>
</organism>
<dbReference type="PROSITE" id="PS50005">
    <property type="entry name" value="TPR"/>
    <property type="match status" value="1"/>
</dbReference>
<dbReference type="InterPro" id="IPR011990">
    <property type="entry name" value="TPR-like_helical_dom_sf"/>
</dbReference>
<dbReference type="EMBL" id="BORT01000009">
    <property type="protein sequence ID" value="GIO47652.1"/>
    <property type="molecule type" value="Genomic_DNA"/>
</dbReference>
<evidence type="ECO:0000256" key="3">
    <source>
        <dbReference type="PROSITE-ProRule" id="PRU00339"/>
    </source>
</evidence>
<reference evidence="4 5" key="1">
    <citation type="submission" date="2021-03" db="EMBL/GenBank/DDBJ databases">
        <title>Antimicrobial resistance genes in bacteria isolated from Japanese honey, and their potential for conferring macrolide and lincosamide resistance in the American foulbrood pathogen Paenibacillus larvae.</title>
        <authorList>
            <person name="Okamoto M."/>
            <person name="Kumagai M."/>
            <person name="Kanamori H."/>
            <person name="Takamatsu D."/>
        </authorList>
    </citation>
    <scope>NUCLEOTIDE SEQUENCE [LARGE SCALE GENOMIC DNA]</scope>
    <source>
        <strain evidence="4 5">J34TS1</strain>
    </source>
</reference>
<evidence type="ECO:0008006" key="6">
    <source>
        <dbReference type="Google" id="ProtNLM"/>
    </source>
</evidence>
<dbReference type="Pfam" id="PF13432">
    <property type="entry name" value="TPR_16"/>
    <property type="match status" value="1"/>
</dbReference>
<evidence type="ECO:0000256" key="2">
    <source>
        <dbReference type="ARBA" id="ARBA00022803"/>
    </source>
</evidence>
<dbReference type="Gene3D" id="1.25.40.10">
    <property type="entry name" value="Tetratricopeptide repeat domain"/>
    <property type="match status" value="2"/>
</dbReference>
<proteinExistence type="predicted"/>
<evidence type="ECO:0000313" key="4">
    <source>
        <dbReference type="EMBL" id="GIO47652.1"/>
    </source>
</evidence>
<dbReference type="Pfam" id="PF13181">
    <property type="entry name" value="TPR_8"/>
    <property type="match status" value="1"/>
</dbReference>
<dbReference type="RefSeq" id="WP_212978467.1">
    <property type="nucleotide sequence ID" value="NZ_AP025343.1"/>
</dbReference>
<dbReference type="PANTHER" id="PTHR44943:SF4">
    <property type="entry name" value="TPR REPEAT-CONTAINING PROTEIN MJ0798"/>
    <property type="match status" value="1"/>
</dbReference>
<comment type="caution">
    <text evidence="4">The sequence shown here is derived from an EMBL/GenBank/DDBJ whole genome shotgun (WGS) entry which is preliminary data.</text>
</comment>
<protein>
    <recommendedName>
        <fullName evidence="6">Tetratricopeptide repeat protein</fullName>
    </recommendedName>
</protein>
<feature type="repeat" description="TPR" evidence="3">
    <location>
        <begin position="17"/>
        <end position="50"/>
    </location>
</feature>
<evidence type="ECO:0000256" key="1">
    <source>
        <dbReference type="ARBA" id="ARBA00022737"/>
    </source>
</evidence>